<protein>
    <submittedName>
        <fullName evidence="1">Uncharacterized protein</fullName>
    </submittedName>
</protein>
<organism evidence="1 2">
    <name type="scientific">Kordia aestuariivivens</name>
    <dbReference type="NCBI Taxonomy" id="2759037"/>
    <lineage>
        <taxon>Bacteria</taxon>
        <taxon>Pseudomonadati</taxon>
        <taxon>Bacteroidota</taxon>
        <taxon>Flavobacteriia</taxon>
        <taxon>Flavobacteriales</taxon>
        <taxon>Flavobacteriaceae</taxon>
        <taxon>Kordia</taxon>
    </lineage>
</organism>
<evidence type="ECO:0000313" key="2">
    <source>
        <dbReference type="Proteomes" id="UP000619238"/>
    </source>
</evidence>
<evidence type="ECO:0000313" key="1">
    <source>
        <dbReference type="EMBL" id="MBC8754259.1"/>
    </source>
</evidence>
<comment type="caution">
    <text evidence="1">The sequence shown here is derived from an EMBL/GenBank/DDBJ whole genome shotgun (WGS) entry which is preliminary data.</text>
</comment>
<accession>A0ABR7Q6R1</accession>
<dbReference type="RefSeq" id="WP_187561303.1">
    <property type="nucleotide sequence ID" value="NZ_JACGWS010000003.1"/>
</dbReference>
<dbReference type="Proteomes" id="UP000619238">
    <property type="component" value="Unassembled WGS sequence"/>
</dbReference>
<gene>
    <name evidence="1" type="ORF">H2O64_06215</name>
</gene>
<reference evidence="1 2" key="1">
    <citation type="submission" date="2020-07" db="EMBL/GenBank/DDBJ databases">
        <title>Description of Kordia aestuariivivens sp. nov., isolated from a tidal flat.</title>
        <authorList>
            <person name="Park S."/>
            <person name="Yoon J.-H."/>
        </authorList>
    </citation>
    <scope>NUCLEOTIDE SEQUENCE [LARGE SCALE GENOMIC DNA]</scope>
    <source>
        <strain evidence="1 2">YSTF-M3</strain>
    </source>
</reference>
<sequence>MQAIPVKVKNVTVYAYFNPIEPLEEVIITGATGTYSVGTLMTNIFYNLDLNADGKRHNPLNVHGKYYATGETSDGTKFTTPWMYCLENDATPTFGRTVSMLHSKHDIQNATINSAEADPSDYITLGPLTDITVSQLFPAPEIGQLLLIENGKGNIIGTRIGTPHLMGVQVDSGDRVGRLVGGMKNIIITAKTKDGKPFSQIGLTTISAGKPAIFLRLFP</sequence>
<keyword evidence="2" id="KW-1185">Reference proteome</keyword>
<dbReference type="EMBL" id="JACGWS010000003">
    <property type="protein sequence ID" value="MBC8754259.1"/>
    <property type="molecule type" value="Genomic_DNA"/>
</dbReference>
<name>A0ABR7Q6R1_9FLAO</name>
<proteinExistence type="predicted"/>